<keyword evidence="10" id="KW-1185">Reference proteome</keyword>
<evidence type="ECO:0000256" key="7">
    <source>
        <dbReference type="SAM" id="MobiDB-lite"/>
    </source>
</evidence>
<accession>A0ABV1JUM4</accession>
<dbReference type="InterPro" id="IPR051311">
    <property type="entry name" value="DedA_domain"/>
</dbReference>
<comment type="similarity">
    <text evidence="2">Belongs to the DedA family.</text>
</comment>
<feature type="transmembrane region" description="Helical" evidence="8">
    <location>
        <begin position="240"/>
        <end position="259"/>
    </location>
</feature>
<keyword evidence="4 8" id="KW-0812">Transmembrane</keyword>
<organism evidence="9 10">
    <name type="scientific">Pseudonocardia tropica</name>
    <dbReference type="NCBI Taxonomy" id="681289"/>
    <lineage>
        <taxon>Bacteria</taxon>
        <taxon>Bacillati</taxon>
        <taxon>Actinomycetota</taxon>
        <taxon>Actinomycetes</taxon>
        <taxon>Pseudonocardiales</taxon>
        <taxon>Pseudonocardiaceae</taxon>
        <taxon>Pseudonocardia</taxon>
    </lineage>
</organism>
<evidence type="ECO:0000256" key="1">
    <source>
        <dbReference type="ARBA" id="ARBA00004651"/>
    </source>
</evidence>
<dbReference type="PANTHER" id="PTHR42709">
    <property type="entry name" value="ALKALINE PHOSPHATASE LIKE PROTEIN"/>
    <property type="match status" value="1"/>
</dbReference>
<dbReference type="EMBL" id="JBEDNP010000006">
    <property type="protein sequence ID" value="MEQ3539650.1"/>
    <property type="molecule type" value="Genomic_DNA"/>
</dbReference>
<name>A0ABV1JUM4_9PSEU</name>
<evidence type="ECO:0000256" key="4">
    <source>
        <dbReference type="ARBA" id="ARBA00022692"/>
    </source>
</evidence>
<feature type="region of interest" description="Disordered" evidence="7">
    <location>
        <begin position="1"/>
        <end position="69"/>
    </location>
</feature>
<keyword evidence="6 8" id="KW-0472">Membrane</keyword>
<feature type="transmembrane region" description="Helical" evidence="8">
    <location>
        <begin position="279"/>
        <end position="296"/>
    </location>
</feature>
<comment type="subcellular location">
    <subcellularLocation>
        <location evidence="1">Cell membrane</location>
        <topology evidence="1">Multi-pass membrane protein</topology>
    </subcellularLocation>
</comment>
<evidence type="ECO:0000256" key="6">
    <source>
        <dbReference type="ARBA" id="ARBA00023136"/>
    </source>
</evidence>
<evidence type="ECO:0000313" key="9">
    <source>
        <dbReference type="EMBL" id="MEQ3539650.1"/>
    </source>
</evidence>
<protein>
    <submittedName>
        <fullName evidence="9">DedA family protein</fullName>
    </submittedName>
</protein>
<gene>
    <name evidence="9" type="ORF">WHI96_12510</name>
</gene>
<feature type="transmembrane region" description="Helical" evidence="8">
    <location>
        <begin position="132"/>
        <end position="151"/>
    </location>
</feature>
<feature type="compositionally biased region" description="Low complexity" evidence="7">
    <location>
        <begin position="25"/>
        <end position="56"/>
    </location>
</feature>
<evidence type="ECO:0000256" key="3">
    <source>
        <dbReference type="ARBA" id="ARBA00022475"/>
    </source>
</evidence>
<evidence type="ECO:0000313" key="10">
    <source>
        <dbReference type="Proteomes" id="UP001464923"/>
    </source>
</evidence>
<dbReference type="PANTHER" id="PTHR42709:SF6">
    <property type="entry name" value="UNDECAPRENYL PHOSPHATE TRANSPORTER A"/>
    <property type="match status" value="1"/>
</dbReference>
<proteinExistence type="inferred from homology"/>
<reference evidence="9 10" key="1">
    <citation type="submission" date="2024-03" db="EMBL/GenBank/DDBJ databases">
        <title>Draft genome sequence of Pseudonocardia tropica JCM 19149.</title>
        <authorList>
            <person name="Butdee W."/>
            <person name="Duangmal K."/>
        </authorList>
    </citation>
    <scope>NUCLEOTIDE SEQUENCE [LARGE SCALE GENOMIC DNA]</scope>
    <source>
        <strain evidence="9 10">JCM 19149</strain>
    </source>
</reference>
<evidence type="ECO:0000256" key="2">
    <source>
        <dbReference type="ARBA" id="ARBA00010792"/>
    </source>
</evidence>
<evidence type="ECO:0000256" key="5">
    <source>
        <dbReference type="ARBA" id="ARBA00022989"/>
    </source>
</evidence>
<sequence length="307" mass="32180">MTSDHTRPAARAGSGGSAADRGDGTDAVATVAPDAPATAPARPAAVAGGVAPDGTGSAPADHGAAPARTRWWRRDYSPEEIEAGKQAWRDAMPWDHPMSRGDKVLVFSTLGLLVFMLVTMPLRPFLLASHPVWLAAVTGSLSAVGAGAAFARIGEADLWVVVAAGVFGMIKFDWLFWLAGRRWGEKIVALWAPGDLAKRFVGRIRSWPRWAMPIAVVAAALPGIPAAAVFAVAGLGRMRLATFLLFDAIGAALITGLVAGLGFGLGQDAVDVVLAVDKYALWISLALVVFVSFQASRRQKRQTPPAA</sequence>
<dbReference type="RefSeq" id="WP_345648947.1">
    <property type="nucleotide sequence ID" value="NZ_BAABLY010000059.1"/>
</dbReference>
<evidence type="ECO:0000256" key="8">
    <source>
        <dbReference type="SAM" id="Phobius"/>
    </source>
</evidence>
<feature type="transmembrane region" description="Helical" evidence="8">
    <location>
        <begin position="158"/>
        <end position="177"/>
    </location>
</feature>
<feature type="transmembrane region" description="Helical" evidence="8">
    <location>
        <begin position="210"/>
        <end position="233"/>
    </location>
</feature>
<keyword evidence="3" id="KW-1003">Cell membrane</keyword>
<keyword evidence="5 8" id="KW-1133">Transmembrane helix</keyword>
<comment type="caution">
    <text evidence="9">The sequence shown here is derived from an EMBL/GenBank/DDBJ whole genome shotgun (WGS) entry which is preliminary data.</text>
</comment>
<feature type="transmembrane region" description="Helical" evidence="8">
    <location>
        <begin position="104"/>
        <end position="126"/>
    </location>
</feature>
<dbReference type="Proteomes" id="UP001464923">
    <property type="component" value="Unassembled WGS sequence"/>
</dbReference>